<evidence type="ECO:0000313" key="10">
    <source>
        <dbReference type="Proteomes" id="UP000426246"/>
    </source>
</evidence>
<evidence type="ECO:0000259" key="8">
    <source>
        <dbReference type="Pfam" id="PF00892"/>
    </source>
</evidence>
<feature type="transmembrane region" description="Helical" evidence="7">
    <location>
        <begin position="262"/>
        <end position="279"/>
    </location>
</feature>
<dbReference type="Proteomes" id="UP000426246">
    <property type="component" value="Chromosome"/>
</dbReference>
<reference evidence="10" key="1">
    <citation type="submission" date="2018-11" db="EMBL/GenBank/DDBJ databases">
        <title>Complete genome sequence of Paenibacillus sp. ML311-T8.</title>
        <authorList>
            <person name="Nam Y.-D."/>
            <person name="Kang J."/>
            <person name="Chung W.-H."/>
            <person name="Park Y.S."/>
        </authorList>
    </citation>
    <scope>NUCLEOTIDE SEQUENCE [LARGE SCALE GENOMIC DNA]</scope>
    <source>
        <strain evidence="10">ML311-T8</strain>
    </source>
</reference>
<evidence type="ECO:0000313" key="9">
    <source>
        <dbReference type="EMBL" id="QGQ94957.1"/>
    </source>
</evidence>
<dbReference type="AlphaFoldDB" id="A0A6B8RG88"/>
<feature type="transmembrane region" description="Helical" evidence="7">
    <location>
        <begin position="12"/>
        <end position="31"/>
    </location>
</feature>
<keyword evidence="5 7" id="KW-1133">Transmembrane helix</keyword>
<gene>
    <name evidence="9" type="ORF">EHS13_08720</name>
</gene>
<feature type="transmembrane region" description="Helical" evidence="7">
    <location>
        <begin position="172"/>
        <end position="190"/>
    </location>
</feature>
<feature type="transmembrane region" description="Helical" evidence="7">
    <location>
        <begin position="43"/>
        <end position="63"/>
    </location>
</feature>
<feature type="transmembrane region" description="Helical" evidence="7">
    <location>
        <begin position="135"/>
        <end position="152"/>
    </location>
</feature>
<evidence type="ECO:0000256" key="2">
    <source>
        <dbReference type="ARBA" id="ARBA00007362"/>
    </source>
</evidence>
<dbReference type="SUPFAM" id="SSF103481">
    <property type="entry name" value="Multidrug resistance efflux transporter EmrE"/>
    <property type="match status" value="2"/>
</dbReference>
<dbReference type="InterPro" id="IPR000620">
    <property type="entry name" value="EamA_dom"/>
</dbReference>
<protein>
    <submittedName>
        <fullName evidence="9">DMT family transporter</fullName>
    </submittedName>
</protein>
<organism evidence="9 10">
    <name type="scientific">Paenibacillus psychroresistens</name>
    <dbReference type="NCBI Taxonomy" id="1778678"/>
    <lineage>
        <taxon>Bacteria</taxon>
        <taxon>Bacillati</taxon>
        <taxon>Bacillota</taxon>
        <taxon>Bacilli</taxon>
        <taxon>Bacillales</taxon>
        <taxon>Paenibacillaceae</taxon>
        <taxon>Paenibacillus</taxon>
    </lineage>
</organism>
<evidence type="ECO:0000256" key="7">
    <source>
        <dbReference type="SAM" id="Phobius"/>
    </source>
</evidence>
<dbReference type="InterPro" id="IPR037185">
    <property type="entry name" value="EmrE-like"/>
</dbReference>
<dbReference type="InterPro" id="IPR050638">
    <property type="entry name" value="AA-Vitamin_Transporters"/>
</dbReference>
<accession>A0A6B8RG88</accession>
<keyword evidence="4 7" id="KW-0812">Transmembrane</keyword>
<feature type="transmembrane region" description="Helical" evidence="7">
    <location>
        <begin position="227"/>
        <end position="250"/>
    </location>
</feature>
<keyword evidence="10" id="KW-1185">Reference proteome</keyword>
<keyword evidence="6 7" id="KW-0472">Membrane</keyword>
<feature type="domain" description="EamA" evidence="8">
    <location>
        <begin position="167"/>
        <end position="301"/>
    </location>
</feature>
<dbReference type="GO" id="GO:0005886">
    <property type="term" value="C:plasma membrane"/>
    <property type="evidence" value="ECO:0007669"/>
    <property type="project" value="UniProtKB-SubCell"/>
</dbReference>
<evidence type="ECO:0000256" key="1">
    <source>
        <dbReference type="ARBA" id="ARBA00004651"/>
    </source>
</evidence>
<evidence type="ECO:0000256" key="6">
    <source>
        <dbReference type="ARBA" id="ARBA00023136"/>
    </source>
</evidence>
<name>A0A6B8RG88_9BACL</name>
<dbReference type="RefSeq" id="WP_155699970.1">
    <property type="nucleotide sequence ID" value="NZ_CP034235.1"/>
</dbReference>
<dbReference type="OrthoDB" id="2550680at2"/>
<evidence type="ECO:0000256" key="3">
    <source>
        <dbReference type="ARBA" id="ARBA00022475"/>
    </source>
</evidence>
<feature type="domain" description="EamA" evidence="8">
    <location>
        <begin position="17"/>
        <end position="152"/>
    </location>
</feature>
<feature type="transmembrane region" description="Helical" evidence="7">
    <location>
        <begin position="197"/>
        <end position="215"/>
    </location>
</feature>
<feature type="transmembrane region" description="Helical" evidence="7">
    <location>
        <begin position="285"/>
        <end position="301"/>
    </location>
</feature>
<dbReference type="KEGG" id="ppsc:EHS13_08720"/>
<feature type="transmembrane region" description="Helical" evidence="7">
    <location>
        <begin position="79"/>
        <end position="99"/>
    </location>
</feature>
<dbReference type="PANTHER" id="PTHR32322">
    <property type="entry name" value="INNER MEMBRANE TRANSPORTER"/>
    <property type="match status" value="1"/>
</dbReference>
<evidence type="ECO:0000256" key="5">
    <source>
        <dbReference type="ARBA" id="ARBA00022989"/>
    </source>
</evidence>
<feature type="transmembrane region" description="Helical" evidence="7">
    <location>
        <begin position="111"/>
        <end position="128"/>
    </location>
</feature>
<evidence type="ECO:0000256" key="4">
    <source>
        <dbReference type="ARBA" id="ARBA00022692"/>
    </source>
</evidence>
<dbReference type="PANTHER" id="PTHR32322:SF18">
    <property type="entry name" value="S-ADENOSYLMETHIONINE_S-ADENOSYLHOMOCYSTEINE TRANSPORTER"/>
    <property type="match status" value="1"/>
</dbReference>
<keyword evidence="3" id="KW-1003">Cell membrane</keyword>
<dbReference type="EMBL" id="CP034235">
    <property type="protein sequence ID" value="QGQ94957.1"/>
    <property type="molecule type" value="Genomic_DNA"/>
</dbReference>
<dbReference type="Pfam" id="PF00892">
    <property type="entry name" value="EamA"/>
    <property type="match status" value="2"/>
</dbReference>
<comment type="subcellular location">
    <subcellularLocation>
        <location evidence="1">Cell membrane</location>
        <topology evidence="1">Multi-pass membrane protein</topology>
    </subcellularLocation>
</comment>
<comment type="similarity">
    <text evidence="2">Belongs to the EamA transporter family.</text>
</comment>
<proteinExistence type="inferred from homology"/>
<sequence>MQATKAPHRFFSFLPHLSLIIVYIIFGINISSMKLGGQEWDPFVFNGLRFLSITPLLWLYTYYYCRKRKLSMRMKSKDFMLIVVLGVITGLGMEALLSYALQYSNAANGSVLGRGLMPIVTVIISLALREMGLTWRIMVGLPLALLSAVVIVSGSSQGFHLNSDSLRGDSLLLLRSVFGAVYLIGVSRLVGKYPLPLLISMEVTFAGICLLPFVLNMDFHYFASVSAAGWISLIYTSVFATILGYTLHNWSLGHLGPFKSSVYGYLLPITGALAGLWILKEHIGLNQILGGLGVLLAMYLVQKDRMQVLRKSA</sequence>